<dbReference type="Pfam" id="PF00582">
    <property type="entry name" value="Usp"/>
    <property type="match status" value="1"/>
</dbReference>
<proteinExistence type="predicted"/>
<organism evidence="2 3">
    <name type="scientific">candidate division MSBL1 archaeon SCGC-AAA259D14</name>
    <dbReference type="NCBI Taxonomy" id="1698261"/>
    <lineage>
        <taxon>Archaea</taxon>
        <taxon>Methanobacteriati</taxon>
        <taxon>Methanobacteriota</taxon>
        <taxon>candidate division MSBL1</taxon>
    </lineage>
</organism>
<evidence type="ECO:0000313" key="3">
    <source>
        <dbReference type="Proteomes" id="UP000070589"/>
    </source>
</evidence>
<dbReference type="Gene3D" id="3.40.50.620">
    <property type="entry name" value="HUPs"/>
    <property type="match status" value="1"/>
</dbReference>
<dbReference type="InterPro" id="IPR006016">
    <property type="entry name" value="UspA"/>
</dbReference>
<comment type="caution">
    <text evidence="2">The sequence shown here is derived from an EMBL/GenBank/DDBJ whole genome shotgun (WGS) entry which is preliminary data.</text>
</comment>
<dbReference type="InterPro" id="IPR014729">
    <property type="entry name" value="Rossmann-like_a/b/a_fold"/>
</dbReference>
<dbReference type="CDD" id="cd00293">
    <property type="entry name" value="USP-like"/>
    <property type="match status" value="1"/>
</dbReference>
<dbReference type="EMBL" id="LHXL01000017">
    <property type="protein sequence ID" value="KXA89963.1"/>
    <property type="molecule type" value="Genomic_DNA"/>
</dbReference>
<evidence type="ECO:0000313" key="2">
    <source>
        <dbReference type="EMBL" id="KXA89963.1"/>
    </source>
</evidence>
<name>A0A133U6Z2_9EURY</name>
<dbReference type="SUPFAM" id="SSF52402">
    <property type="entry name" value="Adenine nucleotide alpha hydrolases-like"/>
    <property type="match status" value="1"/>
</dbReference>
<sequence>MKKVRKILVPYFGGKLPKKAEEEAFNRLEAGGELYLLHIFDEESTRSFRYMSGQRDESDLLKTAGESIKGLQEKEAEKYVEKVKSRAEKKNFNVSALYTSGDPAEETLKVADERSVQLIVVESRSRVMGAQ</sequence>
<dbReference type="AlphaFoldDB" id="A0A133U6Z2"/>
<feature type="domain" description="UspA" evidence="1">
    <location>
        <begin position="4"/>
        <end position="126"/>
    </location>
</feature>
<keyword evidence="3" id="KW-1185">Reference proteome</keyword>
<gene>
    <name evidence="2" type="ORF">AKJ62_01995</name>
</gene>
<reference evidence="2 3" key="1">
    <citation type="journal article" date="2016" name="Sci. Rep.">
        <title>Metabolic traits of an uncultured archaeal lineage -MSBL1- from brine pools of the Red Sea.</title>
        <authorList>
            <person name="Mwirichia R."/>
            <person name="Alam I."/>
            <person name="Rashid M."/>
            <person name="Vinu M."/>
            <person name="Ba-Alawi W."/>
            <person name="Anthony Kamau A."/>
            <person name="Kamanda Ngugi D."/>
            <person name="Goker M."/>
            <person name="Klenk H.P."/>
            <person name="Bajic V."/>
            <person name="Stingl U."/>
        </authorList>
    </citation>
    <scope>NUCLEOTIDE SEQUENCE [LARGE SCALE GENOMIC DNA]</scope>
    <source>
        <strain evidence="2">SCGC-AAA259D14</strain>
    </source>
</reference>
<accession>A0A133U6Z2</accession>
<evidence type="ECO:0000259" key="1">
    <source>
        <dbReference type="Pfam" id="PF00582"/>
    </source>
</evidence>
<dbReference type="Proteomes" id="UP000070589">
    <property type="component" value="Unassembled WGS sequence"/>
</dbReference>
<protein>
    <recommendedName>
        <fullName evidence="1">UspA domain-containing protein</fullName>
    </recommendedName>
</protein>